<dbReference type="GO" id="GO:0005667">
    <property type="term" value="C:transcription regulator complex"/>
    <property type="evidence" value="ECO:0007669"/>
    <property type="project" value="TreeGrafter"/>
</dbReference>
<evidence type="ECO:0000259" key="2">
    <source>
        <dbReference type="PROSITE" id="PS51029"/>
    </source>
</evidence>
<dbReference type="InterPro" id="IPR006578">
    <property type="entry name" value="MADF-dom"/>
</dbReference>
<dbReference type="GO" id="GO:0005634">
    <property type="term" value="C:nucleus"/>
    <property type="evidence" value="ECO:0007669"/>
    <property type="project" value="TreeGrafter"/>
</dbReference>
<protein>
    <recommendedName>
        <fullName evidence="2">MADF domain-containing protein</fullName>
    </recommendedName>
</protein>
<feature type="compositionally biased region" description="Basic and acidic residues" evidence="1">
    <location>
        <begin position="42"/>
        <end position="51"/>
    </location>
</feature>
<organism evidence="3 4">
    <name type="scientific">Crenichthys baileyi</name>
    <name type="common">White River springfish</name>
    <dbReference type="NCBI Taxonomy" id="28760"/>
    <lineage>
        <taxon>Eukaryota</taxon>
        <taxon>Metazoa</taxon>
        <taxon>Chordata</taxon>
        <taxon>Craniata</taxon>
        <taxon>Vertebrata</taxon>
        <taxon>Euteleostomi</taxon>
        <taxon>Actinopterygii</taxon>
        <taxon>Neopterygii</taxon>
        <taxon>Teleostei</taxon>
        <taxon>Neoteleostei</taxon>
        <taxon>Acanthomorphata</taxon>
        <taxon>Ovalentaria</taxon>
        <taxon>Atherinomorphae</taxon>
        <taxon>Cyprinodontiformes</taxon>
        <taxon>Goodeidae</taxon>
        <taxon>Crenichthys</taxon>
    </lineage>
</organism>
<name>A0AAV9RY80_9TELE</name>
<dbReference type="PANTHER" id="PTHR12243">
    <property type="entry name" value="MADF DOMAIN TRANSCRIPTION FACTOR"/>
    <property type="match status" value="1"/>
</dbReference>
<feature type="domain" description="MADF" evidence="2">
    <location>
        <begin position="71"/>
        <end position="160"/>
    </location>
</feature>
<comment type="caution">
    <text evidence="3">The sequence shown here is derived from an EMBL/GenBank/DDBJ whole genome shotgun (WGS) entry which is preliminary data.</text>
</comment>
<dbReference type="EMBL" id="JAHHUM010001188">
    <property type="protein sequence ID" value="KAK5613803.1"/>
    <property type="molecule type" value="Genomic_DNA"/>
</dbReference>
<dbReference type="AlphaFoldDB" id="A0AAV9RY80"/>
<accession>A0AAV9RY80</accession>
<reference evidence="3 4" key="1">
    <citation type="submission" date="2021-06" db="EMBL/GenBank/DDBJ databases">
        <authorList>
            <person name="Palmer J.M."/>
        </authorList>
    </citation>
    <scope>NUCLEOTIDE SEQUENCE [LARGE SCALE GENOMIC DNA]</scope>
    <source>
        <strain evidence="3 4">MEX-2019</strain>
        <tissue evidence="3">Muscle</tissue>
    </source>
</reference>
<dbReference type="Pfam" id="PF10545">
    <property type="entry name" value="MADF_DNA_bdg"/>
    <property type="match status" value="1"/>
</dbReference>
<dbReference type="InterPro" id="IPR039353">
    <property type="entry name" value="TF_Adf1"/>
</dbReference>
<proteinExistence type="predicted"/>
<evidence type="ECO:0000313" key="4">
    <source>
        <dbReference type="Proteomes" id="UP001311232"/>
    </source>
</evidence>
<evidence type="ECO:0000256" key="1">
    <source>
        <dbReference type="SAM" id="MobiDB-lite"/>
    </source>
</evidence>
<feature type="region of interest" description="Disordered" evidence="1">
    <location>
        <begin position="18"/>
        <end position="64"/>
    </location>
</feature>
<evidence type="ECO:0000313" key="3">
    <source>
        <dbReference type="EMBL" id="KAK5613803.1"/>
    </source>
</evidence>
<gene>
    <name evidence="3" type="ORF">CRENBAI_015986</name>
</gene>
<dbReference type="PANTHER" id="PTHR12243:SF48">
    <property type="entry name" value="MADF DOMAIN-CONTAINING PROTEIN"/>
    <property type="match status" value="1"/>
</dbReference>
<dbReference type="PROSITE" id="PS51029">
    <property type="entry name" value="MADF"/>
    <property type="match status" value="1"/>
</dbReference>
<dbReference type="Proteomes" id="UP001311232">
    <property type="component" value="Unassembled WGS sequence"/>
</dbReference>
<feature type="region of interest" description="Disordered" evidence="1">
    <location>
        <begin position="164"/>
        <end position="198"/>
    </location>
</feature>
<dbReference type="GO" id="GO:0006357">
    <property type="term" value="P:regulation of transcription by RNA polymerase II"/>
    <property type="evidence" value="ECO:0007669"/>
    <property type="project" value="TreeGrafter"/>
</dbReference>
<sequence length="198" mass="22385">MQSAQSLSSYHLLQFTSLSSNPTNHQGRAPTKGAFRSRAWHGAKETEDTVRKARRAKRVRSENDGRVEKSELFPKFASHLINQGLDVAVINKYRKDLVWRRVSEETGVAEDVCRKKWKGLRDTYLKERRKELEKRCGAAAGVAKKWRFSAILSFLDPVVAPRPTPSNMGKVDKMAEDLPAPPPEEETLETEGTLPNNI</sequence>
<keyword evidence="4" id="KW-1185">Reference proteome</keyword>